<dbReference type="InterPro" id="IPR003018">
    <property type="entry name" value="GAF"/>
</dbReference>
<dbReference type="SMART" id="SM01049">
    <property type="entry name" value="Cache_2"/>
    <property type="match status" value="1"/>
</dbReference>
<evidence type="ECO:0000259" key="20">
    <source>
        <dbReference type="PROSITE" id="PS50112"/>
    </source>
</evidence>
<evidence type="ECO:0000259" key="19">
    <source>
        <dbReference type="PROSITE" id="PS50110"/>
    </source>
</evidence>
<feature type="domain" description="Histidine kinase" evidence="18">
    <location>
        <begin position="557"/>
        <end position="786"/>
    </location>
</feature>
<evidence type="ECO:0000256" key="3">
    <source>
        <dbReference type="ARBA" id="ARBA00012438"/>
    </source>
</evidence>
<evidence type="ECO:0000256" key="16">
    <source>
        <dbReference type="PROSITE-ProRule" id="PRU00169"/>
    </source>
</evidence>
<dbReference type="Pfam" id="PF13426">
    <property type="entry name" value="PAS_9"/>
    <property type="match status" value="1"/>
</dbReference>
<comment type="subunit">
    <text evidence="14">At low DSF concentrations, interacts with RpfF.</text>
</comment>
<evidence type="ECO:0000256" key="10">
    <source>
        <dbReference type="ARBA" id="ARBA00022840"/>
    </source>
</evidence>
<name>A0A2Z6AUI9_9BACT</name>
<dbReference type="Pfam" id="PF00512">
    <property type="entry name" value="HisKA"/>
    <property type="match status" value="1"/>
</dbReference>
<dbReference type="Pfam" id="PF00072">
    <property type="entry name" value="Response_reg"/>
    <property type="match status" value="1"/>
</dbReference>
<evidence type="ECO:0000313" key="22">
    <source>
        <dbReference type="EMBL" id="BBD06893.1"/>
    </source>
</evidence>
<feature type="transmembrane region" description="Helical" evidence="17">
    <location>
        <begin position="199"/>
        <end position="219"/>
    </location>
</feature>
<feature type="transmembrane region" description="Helical" evidence="17">
    <location>
        <begin position="12"/>
        <end position="32"/>
    </location>
</feature>
<feature type="domain" description="PAS" evidence="20">
    <location>
        <begin position="246"/>
        <end position="297"/>
    </location>
</feature>
<dbReference type="EMBL" id="AP017378">
    <property type="protein sequence ID" value="BBD06893.1"/>
    <property type="molecule type" value="Genomic_DNA"/>
</dbReference>
<dbReference type="InterPro" id="IPR000700">
    <property type="entry name" value="PAS-assoc_C"/>
</dbReference>
<dbReference type="InterPro" id="IPR035965">
    <property type="entry name" value="PAS-like_dom_sf"/>
</dbReference>
<dbReference type="PANTHER" id="PTHR45339:SF1">
    <property type="entry name" value="HYBRID SIGNAL TRANSDUCTION HISTIDINE KINASE J"/>
    <property type="match status" value="1"/>
</dbReference>
<organism evidence="22 23">
    <name type="scientific">Desulfovibrio ferrophilus</name>
    <dbReference type="NCBI Taxonomy" id="241368"/>
    <lineage>
        <taxon>Bacteria</taxon>
        <taxon>Pseudomonadati</taxon>
        <taxon>Thermodesulfobacteriota</taxon>
        <taxon>Desulfovibrionia</taxon>
        <taxon>Desulfovibrionales</taxon>
        <taxon>Desulfovibrionaceae</taxon>
        <taxon>Desulfovibrio</taxon>
    </lineage>
</organism>
<dbReference type="PROSITE" id="PS50109">
    <property type="entry name" value="HIS_KIN"/>
    <property type="match status" value="1"/>
</dbReference>
<evidence type="ECO:0000256" key="5">
    <source>
        <dbReference type="ARBA" id="ARBA00022553"/>
    </source>
</evidence>
<reference evidence="22 23" key="1">
    <citation type="journal article" date="2018" name="Sci. Adv.">
        <title>Multi-heme cytochromes provide a pathway for survival in energy-limited environments.</title>
        <authorList>
            <person name="Deng X."/>
            <person name="Dohmae N."/>
            <person name="Nealson K.H."/>
            <person name="Hashimoto K."/>
            <person name="Okamoto A."/>
        </authorList>
    </citation>
    <scope>NUCLEOTIDE SEQUENCE [LARGE SCALE GENOMIC DNA]</scope>
    <source>
        <strain evidence="22 23">IS5</strain>
    </source>
</reference>
<evidence type="ECO:0000256" key="17">
    <source>
        <dbReference type="SAM" id="Phobius"/>
    </source>
</evidence>
<dbReference type="CDD" id="cd16922">
    <property type="entry name" value="HATPase_EvgS-ArcB-TorS-like"/>
    <property type="match status" value="1"/>
</dbReference>
<dbReference type="CDD" id="cd00082">
    <property type="entry name" value="HisKA"/>
    <property type="match status" value="1"/>
</dbReference>
<dbReference type="SMART" id="SM00448">
    <property type="entry name" value="REC"/>
    <property type="match status" value="1"/>
</dbReference>
<feature type="domain" description="PAC" evidence="21">
    <location>
        <begin position="323"/>
        <end position="375"/>
    </location>
</feature>
<evidence type="ECO:0000256" key="8">
    <source>
        <dbReference type="ARBA" id="ARBA00022741"/>
    </source>
</evidence>
<evidence type="ECO:0000259" key="18">
    <source>
        <dbReference type="PROSITE" id="PS50109"/>
    </source>
</evidence>
<keyword evidence="8" id="KW-0547">Nucleotide-binding</keyword>
<evidence type="ECO:0000256" key="12">
    <source>
        <dbReference type="ARBA" id="ARBA00023012"/>
    </source>
</evidence>
<evidence type="ECO:0000256" key="1">
    <source>
        <dbReference type="ARBA" id="ARBA00000085"/>
    </source>
</evidence>
<dbReference type="SUPFAM" id="SSF47384">
    <property type="entry name" value="Homodimeric domain of signal transducing histidine kinase"/>
    <property type="match status" value="1"/>
</dbReference>
<dbReference type="GO" id="GO:0005886">
    <property type="term" value="C:plasma membrane"/>
    <property type="evidence" value="ECO:0007669"/>
    <property type="project" value="UniProtKB-SubCell"/>
</dbReference>
<dbReference type="Gene3D" id="3.40.50.2300">
    <property type="match status" value="1"/>
</dbReference>
<dbReference type="InterPro" id="IPR003661">
    <property type="entry name" value="HisK_dim/P_dom"/>
</dbReference>
<dbReference type="SUPFAM" id="SSF55785">
    <property type="entry name" value="PYP-like sensor domain (PAS domain)"/>
    <property type="match status" value="1"/>
</dbReference>
<dbReference type="SMART" id="SM00065">
    <property type="entry name" value="GAF"/>
    <property type="match status" value="1"/>
</dbReference>
<dbReference type="Gene3D" id="3.30.450.20">
    <property type="entry name" value="PAS domain"/>
    <property type="match status" value="2"/>
</dbReference>
<evidence type="ECO:0000256" key="9">
    <source>
        <dbReference type="ARBA" id="ARBA00022777"/>
    </source>
</evidence>
<dbReference type="CDD" id="cd00130">
    <property type="entry name" value="PAS"/>
    <property type="match status" value="1"/>
</dbReference>
<evidence type="ECO:0000256" key="15">
    <source>
        <dbReference type="ARBA" id="ARBA00068150"/>
    </source>
</evidence>
<evidence type="ECO:0000256" key="6">
    <source>
        <dbReference type="ARBA" id="ARBA00022679"/>
    </source>
</evidence>
<dbReference type="PROSITE" id="PS50112">
    <property type="entry name" value="PAS"/>
    <property type="match status" value="1"/>
</dbReference>
<dbReference type="AlphaFoldDB" id="A0A2Z6AUI9"/>
<dbReference type="GO" id="GO:0005524">
    <property type="term" value="F:ATP binding"/>
    <property type="evidence" value="ECO:0007669"/>
    <property type="project" value="UniProtKB-KW"/>
</dbReference>
<keyword evidence="5 16" id="KW-0597">Phosphoprotein</keyword>
<dbReference type="InterPro" id="IPR003594">
    <property type="entry name" value="HATPase_dom"/>
</dbReference>
<keyword evidence="7 17" id="KW-0812">Transmembrane</keyword>
<sequence>MFLSNNESNSRKTLIALFVVALLAGFGVFYLFRSVAVRHAEGLQAEMHLRLRQNVSLAANITAPIREDLNKGRIPLAAAREKARNLVASMIFEGFEDLGDIFMVDFTGTVIAHPLRLDLVGTNLWDHQDGKGLYVVRESVRLARERDSGFLTYQFRRSDGEPFEEKLAYIQNLPGLDSYLGAGLWMGQIQRTQERFTRIAGAMAFLVFGLGMIPVGIAMRGSIQRQRLLNVEMSERALAQSLFKSSESRLRAVFEAADDVAFVLADMEGAMGRIVELSPGAVKMFGYHRSESLGRDLSMLFTRSEARTLAEGMESIRLGHGLPGRERVMVRRVGESFPALCSVHPVADGDGKVTGVLVACVDITARKHSESITYLMYRIANLVGVTRDLGHLYQSIHGIIKDALGANNFFIGLMDENNDRLVFPYFEDEVDGGIFEIPQVSTTDSPSLAVHVMRTGQPLIITKEQKLNGLYGIKPLGSLSEIWLGVPLRIKGRVIGVMGIQDYHDQDAFSSDDVDLMLAISHQVAMAIERKTSDEALLEARLAAETASQSKSEFLANMSHEIRTPLNGILGMAELTLASDLDGEQRDNLEMLRDSGQALLRVLNDILDISKIEAGKLELMQEEFSLSELVASVDQIFSVQVRRKGIQLEWFVDSELPDQLVGDSGRLRQVLVNLVGNAVKFTDQGRVTVRVEQGSIVFGNGAMVPDAPLTCRFLVKDTGCGIPSDQLDKVFDSFTQVDGSMTRRYQGTGLGLAISRRLAEMMGGGIKASSVPDNGSSFEFTAVVHVGQGKDDLVMAGPAASAKSLRVLLAEDNKVNRLFAQRVLENGGHTVQAVETGQKAIACLAESRFDVVLMDIQMPGMDGMEATRRIRDGEAGEDNRDIPIVAMTAHAMKGDRERFLGAGMSNYISKPVKPEHIDAVLGSLSVGPHDD</sequence>
<dbReference type="PANTHER" id="PTHR45339">
    <property type="entry name" value="HYBRID SIGNAL TRANSDUCTION HISTIDINE KINASE J"/>
    <property type="match status" value="1"/>
</dbReference>
<dbReference type="SUPFAM" id="SSF55874">
    <property type="entry name" value="ATPase domain of HSP90 chaperone/DNA topoisomerase II/histidine kinase"/>
    <property type="match status" value="1"/>
</dbReference>
<comment type="catalytic activity">
    <reaction evidence="1">
        <text>ATP + protein L-histidine = ADP + protein N-phospho-L-histidine.</text>
        <dbReference type="EC" id="2.7.13.3"/>
    </reaction>
</comment>
<dbReference type="InterPro" id="IPR036097">
    <property type="entry name" value="HisK_dim/P_sf"/>
</dbReference>
<keyword evidence="10" id="KW-0067">ATP-binding</keyword>
<dbReference type="Pfam" id="PF17200">
    <property type="entry name" value="sCache_2"/>
    <property type="match status" value="1"/>
</dbReference>
<dbReference type="PRINTS" id="PR00344">
    <property type="entry name" value="BCTRLSENSOR"/>
</dbReference>
<dbReference type="PROSITE" id="PS50113">
    <property type="entry name" value="PAC"/>
    <property type="match status" value="1"/>
</dbReference>
<keyword evidence="6" id="KW-0808">Transferase</keyword>
<evidence type="ECO:0000259" key="21">
    <source>
        <dbReference type="PROSITE" id="PS50113"/>
    </source>
</evidence>
<dbReference type="RefSeq" id="WP_126375692.1">
    <property type="nucleotide sequence ID" value="NZ_AP017378.1"/>
</dbReference>
<feature type="domain" description="Response regulatory" evidence="19">
    <location>
        <begin position="806"/>
        <end position="925"/>
    </location>
</feature>
<dbReference type="Gene3D" id="3.30.565.10">
    <property type="entry name" value="Histidine kinase-like ATPase, C-terminal domain"/>
    <property type="match status" value="1"/>
</dbReference>
<evidence type="ECO:0000256" key="14">
    <source>
        <dbReference type="ARBA" id="ARBA00064003"/>
    </source>
</evidence>
<comment type="subcellular location">
    <subcellularLocation>
        <location evidence="2">Cell membrane</location>
        <topology evidence="2">Multi-pass membrane protein</topology>
    </subcellularLocation>
</comment>
<dbReference type="KEGG" id="dfl:DFE_0167"/>
<dbReference type="InterPro" id="IPR001789">
    <property type="entry name" value="Sig_transdc_resp-reg_receiver"/>
</dbReference>
<evidence type="ECO:0000313" key="23">
    <source>
        <dbReference type="Proteomes" id="UP000269883"/>
    </source>
</evidence>
<dbReference type="Pfam" id="PF13185">
    <property type="entry name" value="GAF_2"/>
    <property type="match status" value="1"/>
</dbReference>
<dbReference type="GO" id="GO:0000155">
    <property type="term" value="F:phosphorelay sensor kinase activity"/>
    <property type="evidence" value="ECO:0007669"/>
    <property type="project" value="InterPro"/>
</dbReference>
<dbReference type="Proteomes" id="UP000269883">
    <property type="component" value="Chromosome"/>
</dbReference>
<dbReference type="PROSITE" id="PS50110">
    <property type="entry name" value="RESPONSE_REGULATORY"/>
    <property type="match status" value="1"/>
</dbReference>
<dbReference type="SMART" id="SM00091">
    <property type="entry name" value="PAS"/>
    <property type="match status" value="1"/>
</dbReference>
<evidence type="ECO:0000256" key="2">
    <source>
        <dbReference type="ARBA" id="ARBA00004651"/>
    </source>
</evidence>
<dbReference type="SMART" id="SM00387">
    <property type="entry name" value="HATPase_c"/>
    <property type="match status" value="1"/>
</dbReference>
<dbReference type="InterPro" id="IPR005467">
    <property type="entry name" value="His_kinase_dom"/>
</dbReference>
<dbReference type="InterPro" id="IPR004358">
    <property type="entry name" value="Sig_transdc_His_kin-like_C"/>
</dbReference>
<keyword evidence="11 17" id="KW-1133">Transmembrane helix</keyword>
<dbReference type="EC" id="2.7.13.3" evidence="3"/>
<keyword evidence="9" id="KW-0418">Kinase</keyword>
<dbReference type="CDD" id="cd17546">
    <property type="entry name" value="REC_hyHK_CKI1_RcsC-like"/>
    <property type="match status" value="1"/>
</dbReference>
<dbReference type="SMART" id="SM00388">
    <property type="entry name" value="HisKA"/>
    <property type="match status" value="1"/>
</dbReference>
<dbReference type="OrthoDB" id="174578at2"/>
<accession>A0A2Z6AUI9</accession>
<evidence type="ECO:0000256" key="4">
    <source>
        <dbReference type="ARBA" id="ARBA00022475"/>
    </source>
</evidence>
<dbReference type="NCBIfam" id="TIGR00229">
    <property type="entry name" value="sensory_box"/>
    <property type="match status" value="1"/>
</dbReference>
<evidence type="ECO:0000256" key="11">
    <source>
        <dbReference type="ARBA" id="ARBA00022989"/>
    </source>
</evidence>
<dbReference type="InterPro" id="IPR036890">
    <property type="entry name" value="HATPase_C_sf"/>
</dbReference>
<dbReference type="FunFam" id="3.30.565.10:FF:000010">
    <property type="entry name" value="Sensor histidine kinase RcsC"/>
    <property type="match status" value="1"/>
</dbReference>
<keyword evidence="12" id="KW-0902">Two-component regulatory system</keyword>
<evidence type="ECO:0000256" key="13">
    <source>
        <dbReference type="ARBA" id="ARBA00023136"/>
    </source>
</evidence>
<dbReference type="Gene3D" id="1.10.287.130">
    <property type="match status" value="1"/>
</dbReference>
<protein>
    <recommendedName>
        <fullName evidence="15">Sensory/regulatory protein RpfC</fullName>
        <ecNumber evidence="3">2.7.13.3</ecNumber>
    </recommendedName>
</protein>
<dbReference type="InterPro" id="IPR033480">
    <property type="entry name" value="sCache_2"/>
</dbReference>
<feature type="modified residue" description="4-aspartylphosphate" evidence="16">
    <location>
        <position position="855"/>
    </location>
</feature>
<dbReference type="Pfam" id="PF02518">
    <property type="entry name" value="HATPase_c"/>
    <property type="match status" value="1"/>
</dbReference>
<dbReference type="Gene3D" id="3.30.450.40">
    <property type="match status" value="1"/>
</dbReference>
<gene>
    <name evidence="22" type="ORF">DFE_0167</name>
</gene>
<evidence type="ECO:0000256" key="7">
    <source>
        <dbReference type="ARBA" id="ARBA00022692"/>
    </source>
</evidence>
<keyword evidence="13 17" id="KW-0472">Membrane</keyword>
<dbReference type="InterPro" id="IPR000014">
    <property type="entry name" value="PAS"/>
</dbReference>
<keyword evidence="23" id="KW-1185">Reference proteome</keyword>
<keyword evidence="4" id="KW-1003">Cell membrane</keyword>
<dbReference type="InterPro" id="IPR029016">
    <property type="entry name" value="GAF-like_dom_sf"/>
</dbReference>
<dbReference type="SUPFAM" id="SSF55781">
    <property type="entry name" value="GAF domain-like"/>
    <property type="match status" value="1"/>
</dbReference>
<proteinExistence type="predicted"/>
<dbReference type="SUPFAM" id="SSF52172">
    <property type="entry name" value="CheY-like"/>
    <property type="match status" value="1"/>
</dbReference>
<dbReference type="InterPro" id="IPR011006">
    <property type="entry name" value="CheY-like_superfamily"/>
</dbReference>
<dbReference type="FunFam" id="1.10.287.130:FF:000002">
    <property type="entry name" value="Two-component osmosensing histidine kinase"/>
    <property type="match status" value="1"/>
</dbReference>